<keyword evidence="7" id="KW-1185">Reference proteome</keyword>
<comment type="subcellular location">
    <subcellularLocation>
        <location evidence="5">Cell membrane</location>
        <topology evidence="5">Multi-pass membrane protein</topology>
    </subcellularLocation>
</comment>
<dbReference type="InterPro" id="IPR003844">
    <property type="entry name" value="UPF0060"/>
</dbReference>
<sequence>MQTLALYVLASCAEIAGCFSFWAWLRLGHTPLWLVPGGGCLVLFAWLLTLSQADHAGRAYALYGGVYIITSFLWGWWVEGVRPVPSDGLGVLLCLLGAGVMLYGPRLS</sequence>
<dbReference type="Proteomes" id="UP001062901">
    <property type="component" value="Unassembled WGS sequence"/>
</dbReference>
<comment type="caution">
    <text evidence="6">The sequence shown here is derived from an EMBL/GenBank/DDBJ whole genome shotgun (WGS) entry which is preliminary data.</text>
</comment>
<keyword evidence="2 5" id="KW-0812">Transmembrane</keyword>
<dbReference type="SUPFAM" id="SSF103481">
    <property type="entry name" value="Multidrug resistance efflux transporter EmrE"/>
    <property type="match status" value="1"/>
</dbReference>
<keyword evidence="3 5" id="KW-1133">Transmembrane helix</keyword>
<feature type="transmembrane region" description="Helical" evidence="5">
    <location>
        <begin position="31"/>
        <end position="48"/>
    </location>
</feature>
<keyword evidence="1 5" id="KW-1003">Cell membrane</keyword>
<dbReference type="PANTHER" id="PTHR36116:SF1">
    <property type="entry name" value="UPF0060 MEMBRANE PROTEIN YNFA"/>
    <property type="match status" value="1"/>
</dbReference>
<name>A0ABQ0NYL4_9PROT</name>
<dbReference type="RefSeq" id="WP_018980731.1">
    <property type="nucleotide sequence ID" value="NZ_BAQD01000014.1"/>
</dbReference>
<accession>A0ABQ0NYL4</accession>
<evidence type="ECO:0000313" key="7">
    <source>
        <dbReference type="Proteomes" id="UP001062901"/>
    </source>
</evidence>
<dbReference type="Pfam" id="PF02694">
    <property type="entry name" value="UPF0060"/>
    <property type="match status" value="1"/>
</dbReference>
<evidence type="ECO:0000256" key="3">
    <source>
        <dbReference type="ARBA" id="ARBA00022989"/>
    </source>
</evidence>
<feature type="transmembrane region" description="Helical" evidence="5">
    <location>
        <begin position="60"/>
        <end position="77"/>
    </location>
</feature>
<dbReference type="PANTHER" id="PTHR36116">
    <property type="entry name" value="UPF0060 MEMBRANE PROTEIN YNFA"/>
    <property type="match status" value="1"/>
</dbReference>
<dbReference type="NCBIfam" id="NF002586">
    <property type="entry name" value="PRK02237.1"/>
    <property type="match status" value="1"/>
</dbReference>
<protein>
    <submittedName>
        <fullName evidence="6">Uncharacterized protein</fullName>
    </submittedName>
</protein>
<keyword evidence="4 5" id="KW-0472">Membrane</keyword>
<dbReference type="InterPro" id="IPR037185">
    <property type="entry name" value="EmrE-like"/>
</dbReference>
<feature type="transmembrane region" description="Helical" evidence="5">
    <location>
        <begin position="89"/>
        <end position="105"/>
    </location>
</feature>
<evidence type="ECO:0000313" key="6">
    <source>
        <dbReference type="EMBL" id="GBQ06670.1"/>
    </source>
</evidence>
<evidence type="ECO:0000256" key="4">
    <source>
        <dbReference type="ARBA" id="ARBA00023136"/>
    </source>
</evidence>
<evidence type="ECO:0000256" key="1">
    <source>
        <dbReference type="ARBA" id="ARBA00022475"/>
    </source>
</evidence>
<reference evidence="6" key="1">
    <citation type="submission" date="2013-04" db="EMBL/GenBank/DDBJ databases">
        <title>The genome sequencing project of 58 acetic acid bacteria.</title>
        <authorList>
            <person name="Okamoto-Kainuma A."/>
            <person name="Ishikawa M."/>
            <person name="Umino S."/>
            <person name="Koizumi Y."/>
            <person name="Shiwa Y."/>
            <person name="Yoshikawa H."/>
            <person name="Matsutani M."/>
            <person name="Matsushita K."/>
        </authorList>
    </citation>
    <scope>NUCLEOTIDE SEQUENCE</scope>
    <source>
        <strain evidence="6">DSM 15669</strain>
    </source>
</reference>
<gene>
    <name evidence="6" type="ORF">AA15669_1038</name>
</gene>
<dbReference type="HAMAP" id="MF_00010">
    <property type="entry name" value="UPF0060"/>
    <property type="match status" value="1"/>
</dbReference>
<dbReference type="EMBL" id="BAQD01000014">
    <property type="protein sequence ID" value="GBQ06670.1"/>
    <property type="molecule type" value="Genomic_DNA"/>
</dbReference>
<proteinExistence type="inferred from homology"/>
<comment type="similarity">
    <text evidence="5">Belongs to the UPF0060 family.</text>
</comment>
<evidence type="ECO:0000256" key="5">
    <source>
        <dbReference type="HAMAP-Rule" id="MF_00010"/>
    </source>
</evidence>
<evidence type="ECO:0000256" key="2">
    <source>
        <dbReference type="ARBA" id="ARBA00022692"/>
    </source>
</evidence>
<feature type="transmembrane region" description="Helical" evidence="5">
    <location>
        <begin position="7"/>
        <end position="25"/>
    </location>
</feature>
<organism evidence="6 7">
    <name type="scientific">Saccharibacter floricola DSM 15669</name>
    <dbReference type="NCBI Taxonomy" id="1123227"/>
    <lineage>
        <taxon>Bacteria</taxon>
        <taxon>Pseudomonadati</taxon>
        <taxon>Pseudomonadota</taxon>
        <taxon>Alphaproteobacteria</taxon>
        <taxon>Acetobacterales</taxon>
        <taxon>Acetobacteraceae</taxon>
        <taxon>Saccharibacter</taxon>
    </lineage>
</organism>